<gene>
    <name evidence="1" type="ORF">F0U60_23320</name>
</gene>
<organism evidence="1 2">
    <name type="scientific">Archangium minus</name>
    <dbReference type="NCBI Taxonomy" id="83450"/>
    <lineage>
        <taxon>Bacteria</taxon>
        <taxon>Pseudomonadati</taxon>
        <taxon>Myxococcota</taxon>
        <taxon>Myxococcia</taxon>
        <taxon>Myxococcales</taxon>
        <taxon>Cystobacterineae</taxon>
        <taxon>Archangiaceae</taxon>
        <taxon>Archangium</taxon>
    </lineage>
</organism>
<dbReference type="RefSeq" id="WP_395823412.1">
    <property type="nucleotide sequence ID" value="NZ_CP043494.1"/>
</dbReference>
<proteinExistence type="predicted"/>
<evidence type="ECO:0000313" key="2">
    <source>
        <dbReference type="Proteomes" id="UP001611383"/>
    </source>
</evidence>
<protein>
    <submittedName>
        <fullName evidence="1">Uncharacterized protein</fullName>
    </submittedName>
</protein>
<dbReference type="EMBL" id="CP043494">
    <property type="protein sequence ID" value="WNG46718.1"/>
    <property type="molecule type" value="Genomic_DNA"/>
</dbReference>
<name>A0ABY9WSK1_9BACT</name>
<keyword evidence="2" id="KW-1185">Reference proteome</keyword>
<accession>A0ABY9WSK1</accession>
<sequence length="389" mass="42803">MDSATPSPILSPRLEELLQSLSDRSFSERLRKVYGAASQAITRLSDLDLLKYETAHVDESPDLSLWEEMAPVIRDTVVDVNGLLNVIREQFSARPVGAAPAAPGALLAATVEARRAKDASELLQGWMQQLAHGVTQLGETMRNPAVVSDRWTLLAEIQRLRERFREQIGNLVFESASAFGPVTRQQVVPGHEAEVKAAVMVRAIVADLSRIVSARLSKVREAEPEDVQWNAQQLQTELDAFGRTAAYKHLRAQDKRHIIELRGRVGKLAIQDAPRKQEVLSLVEELDSFVRSLSSVNQRQVLLAHDREVWAGCGVRLERALGLKSTDPTGAARALAEAAASAQSLYGRDPRLDGFLRKARKLPLAQLSGAELDSFISTLQSLLAGLDMM</sequence>
<reference evidence="1 2" key="1">
    <citation type="submission" date="2019-08" db="EMBL/GenBank/DDBJ databases">
        <title>Archangium and Cystobacter genomes.</title>
        <authorList>
            <person name="Chen I.-C.K."/>
            <person name="Wielgoss S."/>
        </authorList>
    </citation>
    <scope>NUCLEOTIDE SEQUENCE [LARGE SCALE GENOMIC DNA]</scope>
    <source>
        <strain evidence="1 2">Cbm 6</strain>
    </source>
</reference>
<dbReference type="Proteomes" id="UP001611383">
    <property type="component" value="Chromosome"/>
</dbReference>
<evidence type="ECO:0000313" key="1">
    <source>
        <dbReference type="EMBL" id="WNG46718.1"/>
    </source>
</evidence>